<gene>
    <name evidence="1" type="ordered locus">EAMY_1998</name>
</gene>
<sequence length="39" mass="4467">MEIVMKCASFTGRYQVDDRHAQGEARYRSTFIAKPAGKF</sequence>
<evidence type="ECO:0000313" key="1">
    <source>
        <dbReference type="EMBL" id="CBA20948.1"/>
    </source>
</evidence>
<dbReference type="Proteomes" id="UP000001841">
    <property type="component" value="Chromosome"/>
</dbReference>
<dbReference type="EMBL" id="FN434113">
    <property type="protein sequence ID" value="CBA20948.1"/>
    <property type="molecule type" value="Genomic_DNA"/>
</dbReference>
<proteinExistence type="predicted"/>
<evidence type="ECO:0000313" key="2">
    <source>
        <dbReference type="Proteomes" id="UP000001841"/>
    </source>
</evidence>
<dbReference type="HOGENOM" id="CLU_3309392_0_0_6"/>
<reference evidence="1 2" key="1">
    <citation type="journal article" date="2010" name="Mol. Plant Microbe Interact.">
        <title>Complete genome sequence of the fire blight pathogen Erwinia amylovora CFBP 1430 and comparison to other Erwinia spp.</title>
        <authorList>
            <person name="Smits T.H."/>
            <person name="Rezzonico F."/>
            <person name="Kamber T."/>
            <person name="Blom J."/>
            <person name="Goesmann A."/>
            <person name="Frey J.E."/>
            <person name="Duffy B."/>
        </authorList>
    </citation>
    <scope>NUCLEOTIDE SEQUENCE [LARGE SCALE GENOMIC DNA]</scope>
    <source>
        <strain evidence="2">CFBP1430</strain>
    </source>
</reference>
<dbReference type="AlphaFoldDB" id="D4I411"/>
<accession>D4I411</accession>
<dbReference type="KEGG" id="eam:EAMY_1998"/>
<name>D4I411_ERWAC</name>
<organism evidence="1 2">
    <name type="scientific">Erwinia amylovora (strain CFBP1430)</name>
    <dbReference type="NCBI Taxonomy" id="665029"/>
    <lineage>
        <taxon>Bacteria</taxon>
        <taxon>Pseudomonadati</taxon>
        <taxon>Pseudomonadota</taxon>
        <taxon>Gammaproteobacteria</taxon>
        <taxon>Enterobacterales</taxon>
        <taxon>Erwiniaceae</taxon>
        <taxon>Erwinia</taxon>
    </lineage>
</organism>
<protein>
    <submittedName>
        <fullName evidence="1">Uncharacterized protein</fullName>
    </submittedName>
</protein>